<dbReference type="InterPro" id="IPR001304">
    <property type="entry name" value="C-type_lectin-like"/>
</dbReference>
<feature type="coiled-coil region" evidence="1">
    <location>
        <begin position="90"/>
        <end position="124"/>
    </location>
</feature>
<keyword evidence="1" id="KW-0175">Coiled coil</keyword>
<keyword evidence="2" id="KW-0732">Signal</keyword>
<proteinExistence type="predicted"/>
<feature type="signal peptide" evidence="2">
    <location>
        <begin position="1"/>
        <end position="19"/>
    </location>
</feature>
<evidence type="ECO:0000259" key="3">
    <source>
        <dbReference type="PROSITE" id="PS50041"/>
    </source>
</evidence>
<evidence type="ECO:0000313" key="4">
    <source>
        <dbReference type="Proteomes" id="UP000001819"/>
    </source>
</evidence>
<evidence type="ECO:0000256" key="1">
    <source>
        <dbReference type="SAM" id="Coils"/>
    </source>
</evidence>
<name>A0A6I8UY74_DROPS</name>
<dbReference type="Proteomes" id="UP000001819">
    <property type="component" value="Chromosome 4"/>
</dbReference>
<dbReference type="InterPro" id="IPR050111">
    <property type="entry name" value="C-type_lectin/snaclec_domain"/>
</dbReference>
<dbReference type="InterPro" id="IPR016187">
    <property type="entry name" value="CTDL_fold"/>
</dbReference>
<dbReference type="CDD" id="cd00037">
    <property type="entry name" value="CLECT"/>
    <property type="match status" value="1"/>
</dbReference>
<evidence type="ECO:0000256" key="2">
    <source>
        <dbReference type="SAM" id="SignalP"/>
    </source>
</evidence>
<gene>
    <name evidence="5" type="primary">LOC6902626</name>
</gene>
<feature type="domain" description="C-type lectin" evidence="3">
    <location>
        <begin position="130"/>
        <end position="248"/>
    </location>
</feature>
<dbReference type="AlphaFoldDB" id="A0A6I8UY74"/>
<accession>A0A6I8UY74</accession>
<protein>
    <submittedName>
        <fullName evidence="5">Accessory gland protein Acp29AB-like isoform X2</fullName>
    </submittedName>
</protein>
<sequence>MLCSIVFILFAITFGRSLSQHCEVDETQHECGGYCYGAVKPVLEYLAILQKRVENCEAKQPADTLSKIAKMDEKLKTLGRVLAIQPKSERSSQERKLAQIDEKLAALGRQMELEKKTLMRLQRLVLFEKIGSKYYYIENEITTNWRDALHKCGEIEAHLVSLQSEDEMKVLRRKLDKNKRYWTDLNDLKTEGEFISATTGLKGTFFHWQEPEPNDMENSEDCVEIRTFSDKDWMNDQSCFERIYFICEASWDDPFDMTI</sequence>
<dbReference type="PROSITE" id="PS50041">
    <property type="entry name" value="C_TYPE_LECTIN_2"/>
    <property type="match status" value="1"/>
</dbReference>
<feature type="chain" id="PRO_5026017101" evidence="2">
    <location>
        <begin position="20"/>
        <end position="259"/>
    </location>
</feature>
<keyword evidence="4" id="KW-1185">Reference proteome</keyword>
<dbReference type="InterPro" id="IPR016186">
    <property type="entry name" value="C-type_lectin-like/link_sf"/>
</dbReference>
<dbReference type="SMART" id="SM00034">
    <property type="entry name" value="CLECT"/>
    <property type="match status" value="1"/>
</dbReference>
<dbReference type="KEGG" id="dpo:6902626"/>
<evidence type="ECO:0000313" key="5">
    <source>
        <dbReference type="RefSeq" id="XP_002133152.3"/>
    </source>
</evidence>
<dbReference type="RefSeq" id="XP_002133152.3">
    <property type="nucleotide sequence ID" value="XM_002133116.3"/>
</dbReference>
<dbReference type="InParanoid" id="A0A6I8UY74"/>
<organism evidence="4 5">
    <name type="scientific">Drosophila pseudoobscura pseudoobscura</name>
    <name type="common">Fruit fly</name>
    <dbReference type="NCBI Taxonomy" id="46245"/>
    <lineage>
        <taxon>Eukaryota</taxon>
        <taxon>Metazoa</taxon>
        <taxon>Ecdysozoa</taxon>
        <taxon>Arthropoda</taxon>
        <taxon>Hexapoda</taxon>
        <taxon>Insecta</taxon>
        <taxon>Pterygota</taxon>
        <taxon>Neoptera</taxon>
        <taxon>Endopterygota</taxon>
        <taxon>Diptera</taxon>
        <taxon>Brachycera</taxon>
        <taxon>Muscomorpha</taxon>
        <taxon>Ephydroidea</taxon>
        <taxon>Drosophilidae</taxon>
        <taxon>Drosophila</taxon>
        <taxon>Sophophora</taxon>
    </lineage>
</organism>
<dbReference type="PANTHER" id="PTHR22803">
    <property type="entry name" value="MANNOSE, PHOSPHOLIPASE, LECTIN RECEPTOR RELATED"/>
    <property type="match status" value="1"/>
</dbReference>
<dbReference type="Pfam" id="PF00059">
    <property type="entry name" value="Lectin_C"/>
    <property type="match status" value="1"/>
</dbReference>
<dbReference type="Gene3D" id="3.10.100.10">
    <property type="entry name" value="Mannose-Binding Protein A, subunit A"/>
    <property type="match status" value="1"/>
</dbReference>
<reference evidence="5" key="1">
    <citation type="submission" date="2025-08" db="UniProtKB">
        <authorList>
            <consortium name="RefSeq"/>
        </authorList>
    </citation>
    <scope>IDENTIFICATION</scope>
    <source>
        <strain evidence="5">MV-25-SWS-2005</strain>
        <tissue evidence="5">Whole body</tissue>
    </source>
</reference>
<dbReference type="SUPFAM" id="SSF56436">
    <property type="entry name" value="C-type lectin-like"/>
    <property type="match status" value="1"/>
</dbReference>
<dbReference type="FunCoup" id="A0A6I8UY74">
    <property type="interactions" value="3"/>
</dbReference>